<reference evidence="1 2" key="1">
    <citation type="journal article" date="2022" name="Hortic Res">
        <title>A haplotype resolved chromosomal level avocado genome allows analysis of novel avocado genes.</title>
        <authorList>
            <person name="Nath O."/>
            <person name="Fletcher S.J."/>
            <person name="Hayward A."/>
            <person name="Shaw L.M."/>
            <person name="Masouleh A.K."/>
            <person name="Furtado A."/>
            <person name="Henry R.J."/>
            <person name="Mitter N."/>
        </authorList>
    </citation>
    <scope>NUCLEOTIDE SEQUENCE [LARGE SCALE GENOMIC DNA]</scope>
    <source>
        <strain evidence="2">cv. Hass</strain>
    </source>
</reference>
<protein>
    <submittedName>
        <fullName evidence="1">Uncharacterized protein</fullName>
    </submittedName>
</protein>
<proteinExistence type="predicted"/>
<evidence type="ECO:0000313" key="1">
    <source>
        <dbReference type="EMBL" id="KAJ8650410.1"/>
    </source>
</evidence>
<dbReference type="Proteomes" id="UP001234297">
    <property type="component" value="Chromosome 1"/>
</dbReference>
<dbReference type="EMBL" id="CM056809">
    <property type="protein sequence ID" value="KAJ8650410.1"/>
    <property type="molecule type" value="Genomic_DNA"/>
</dbReference>
<accession>A0ACC2MXE7</accession>
<gene>
    <name evidence="1" type="ORF">MRB53_003433</name>
</gene>
<name>A0ACC2MXE7_PERAE</name>
<keyword evidence="2" id="KW-1185">Reference proteome</keyword>
<sequence>MSSDTPDTPSSSVGSILVRAHVPISIDDEMGSGEDQGSKGADKGVFSLDFAKDQTITRWATGSFKGETKADLGSAFCDR</sequence>
<organism evidence="1 2">
    <name type="scientific">Persea americana</name>
    <name type="common">Avocado</name>
    <dbReference type="NCBI Taxonomy" id="3435"/>
    <lineage>
        <taxon>Eukaryota</taxon>
        <taxon>Viridiplantae</taxon>
        <taxon>Streptophyta</taxon>
        <taxon>Embryophyta</taxon>
        <taxon>Tracheophyta</taxon>
        <taxon>Spermatophyta</taxon>
        <taxon>Magnoliopsida</taxon>
        <taxon>Magnoliidae</taxon>
        <taxon>Laurales</taxon>
        <taxon>Lauraceae</taxon>
        <taxon>Persea</taxon>
    </lineage>
</organism>
<evidence type="ECO:0000313" key="2">
    <source>
        <dbReference type="Proteomes" id="UP001234297"/>
    </source>
</evidence>
<comment type="caution">
    <text evidence="1">The sequence shown here is derived from an EMBL/GenBank/DDBJ whole genome shotgun (WGS) entry which is preliminary data.</text>
</comment>